<dbReference type="Pfam" id="PF13360">
    <property type="entry name" value="PQQ_2"/>
    <property type="match status" value="3"/>
</dbReference>
<dbReference type="KEGG" id="pgin:FRZ67_10695"/>
<dbReference type="Gene3D" id="2.130.10.10">
    <property type="entry name" value="YVTN repeat-like/Quinoprotein amine dehydrogenase"/>
    <property type="match status" value="2"/>
</dbReference>
<dbReference type="OrthoDB" id="7012117at2"/>
<dbReference type="AlphaFoldDB" id="A0A5B8V932"/>
<keyword evidence="3" id="KW-1185">Reference proteome</keyword>
<dbReference type="SUPFAM" id="SSF50998">
    <property type="entry name" value="Quinoprotein alcohol dehydrogenase-like"/>
    <property type="match status" value="2"/>
</dbReference>
<reference evidence="2 3" key="1">
    <citation type="journal article" date="2016" name="Int. J. Syst. Evol. Microbiol.">
        <title>Panacibacter ginsenosidivorans gen. nov., sp. nov., with ginsenoside converting activity isolated from soil of a ginseng field.</title>
        <authorList>
            <person name="Siddiqi M.Z."/>
            <person name="Muhammad Shafi S."/>
            <person name="Choi K.D."/>
            <person name="Im W.T."/>
        </authorList>
    </citation>
    <scope>NUCLEOTIDE SEQUENCE [LARGE SCALE GENOMIC DNA]</scope>
    <source>
        <strain evidence="2 3">Gsoil1550</strain>
    </source>
</reference>
<dbReference type="InterPro" id="IPR015943">
    <property type="entry name" value="WD40/YVTN_repeat-like_dom_sf"/>
</dbReference>
<dbReference type="Proteomes" id="UP000321533">
    <property type="component" value="Chromosome"/>
</dbReference>
<feature type="domain" description="Pyrrolo-quinoline quinone repeat" evidence="1">
    <location>
        <begin position="243"/>
        <end position="385"/>
    </location>
</feature>
<evidence type="ECO:0000313" key="2">
    <source>
        <dbReference type="EMBL" id="QEC67739.1"/>
    </source>
</evidence>
<name>A0A5B8V932_9BACT</name>
<proteinExistence type="predicted"/>
<sequence>MNKIYSLLFFIFIFFIRVKAQPDEMFRGNAAHNKNYAGQDDNVFNKISWTFKTGAAVRSTAIAVNDIVYFGSNDGYLYALEKKTGELKWKFNCGSSVSSSPAYSTGLIYILSEQQILFAINANDGNLNWQKSIGEDKPYDWGFDYYFPSPAINTDTLLIASADGKVLSLNKQNGKSYWEFKAQHFIRATPALKDGWIYIGDTNGDMYALDSKTGKQKWVYKTFGSLLNNDTIGFDRKAILGSAVVEDDAVVFGSRDGFLYCVNRFDGTLRWKFDHKVSWVISSPSVVNGHVITGTSDGHFVQSVNIKTGQEKWRTYGTAPLWSSPLVVGNNVYIGGNEGVLYCIDINTGEKQAHPFCINSKIFSSPVVGDNKMYFGADNGLFYCLENTVINKNSLNRYVYWDKKNASIFLRNGVDILVKDFFYRKGYIVIDEKKLSSLVTENKNDGSGKVIVFVSSKLPASFLRTDTINILHSFIESGGIVVDIGNNSLVCDIDSSNNLNGFNYRRCKSLIGVNYPANDLRSFGGFFSATATAAGKSMGIKDHWTAISPIDKNDATTVLGIDEKGRASAWIKNIGKGKFVQMWVDQSFPEDYNFADDVLSNIERM</sequence>
<dbReference type="PANTHER" id="PTHR34512:SF30">
    <property type="entry name" value="OUTER MEMBRANE PROTEIN ASSEMBLY FACTOR BAMB"/>
    <property type="match status" value="1"/>
</dbReference>
<dbReference type="RefSeq" id="WP_147189546.1">
    <property type="nucleotide sequence ID" value="NZ_CP042435.1"/>
</dbReference>
<protein>
    <submittedName>
        <fullName evidence="2">PQQ-binding-like beta-propeller repeat protein</fullName>
    </submittedName>
</protein>
<evidence type="ECO:0000313" key="3">
    <source>
        <dbReference type="Proteomes" id="UP000321533"/>
    </source>
</evidence>
<dbReference type="EMBL" id="CP042435">
    <property type="protein sequence ID" value="QEC67739.1"/>
    <property type="molecule type" value="Genomic_DNA"/>
</dbReference>
<dbReference type="InterPro" id="IPR018391">
    <property type="entry name" value="PQQ_b-propeller_rpt"/>
</dbReference>
<dbReference type="PANTHER" id="PTHR34512">
    <property type="entry name" value="CELL SURFACE PROTEIN"/>
    <property type="match status" value="1"/>
</dbReference>
<feature type="domain" description="Pyrrolo-quinoline quinone repeat" evidence="1">
    <location>
        <begin position="49"/>
        <end position="131"/>
    </location>
</feature>
<feature type="domain" description="Pyrrolo-quinoline quinone repeat" evidence="1">
    <location>
        <begin position="151"/>
        <end position="222"/>
    </location>
</feature>
<accession>A0A5B8V932</accession>
<dbReference type="SMART" id="SM00564">
    <property type="entry name" value="PQQ"/>
    <property type="match status" value="8"/>
</dbReference>
<organism evidence="2 3">
    <name type="scientific">Panacibacter ginsenosidivorans</name>
    <dbReference type="NCBI Taxonomy" id="1813871"/>
    <lineage>
        <taxon>Bacteria</taxon>
        <taxon>Pseudomonadati</taxon>
        <taxon>Bacteroidota</taxon>
        <taxon>Chitinophagia</taxon>
        <taxon>Chitinophagales</taxon>
        <taxon>Chitinophagaceae</taxon>
        <taxon>Panacibacter</taxon>
    </lineage>
</organism>
<gene>
    <name evidence="2" type="ORF">FRZ67_10695</name>
</gene>
<dbReference type="InterPro" id="IPR011047">
    <property type="entry name" value="Quinoprotein_ADH-like_sf"/>
</dbReference>
<evidence type="ECO:0000259" key="1">
    <source>
        <dbReference type="Pfam" id="PF13360"/>
    </source>
</evidence>
<dbReference type="InterPro" id="IPR002372">
    <property type="entry name" value="PQQ_rpt_dom"/>
</dbReference>